<keyword evidence="3" id="KW-0288">FMN</keyword>
<evidence type="ECO:0000313" key="6">
    <source>
        <dbReference type="Proteomes" id="UP000606498"/>
    </source>
</evidence>
<evidence type="ECO:0000256" key="1">
    <source>
        <dbReference type="ARBA" id="ARBA00001917"/>
    </source>
</evidence>
<dbReference type="Pfam" id="PF00258">
    <property type="entry name" value="Flavodoxin_1"/>
    <property type="match status" value="1"/>
</dbReference>
<feature type="domain" description="Flavodoxin-like" evidence="4">
    <location>
        <begin position="4"/>
        <end position="143"/>
    </location>
</feature>
<organism evidence="5 6">
    <name type="scientific">Shewanella carassii</name>
    <dbReference type="NCBI Taxonomy" id="1987584"/>
    <lineage>
        <taxon>Bacteria</taxon>
        <taxon>Pseudomonadati</taxon>
        <taxon>Pseudomonadota</taxon>
        <taxon>Gammaproteobacteria</taxon>
        <taxon>Alteromonadales</taxon>
        <taxon>Shewanellaceae</taxon>
        <taxon>Shewanella</taxon>
    </lineage>
</organism>
<dbReference type="InterPro" id="IPR008254">
    <property type="entry name" value="Flavodoxin/NO_synth"/>
</dbReference>
<protein>
    <submittedName>
        <fullName evidence="5">FMN-binding protein MioC</fullName>
    </submittedName>
</protein>
<reference evidence="6" key="1">
    <citation type="journal article" date="2019" name="Int. J. Syst. Evol. Microbiol.">
        <title>The Global Catalogue of Microorganisms (GCM) 10K type strain sequencing project: providing services to taxonomists for standard genome sequencing and annotation.</title>
        <authorList>
            <consortium name="The Broad Institute Genomics Platform"/>
            <consortium name="The Broad Institute Genome Sequencing Center for Infectious Disease"/>
            <person name="Wu L."/>
            <person name="Ma J."/>
        </authorList>
    </citation>
    <scope>NUCLEOTIDE SEQUENCE [LARGE SCALE GENOMIC DNA]</scope>
    <source>
        <strain evidence="6">CGMCC 1.16033</strain>
    </source>
</reference>
<dbReference type="RefSeq" id="WP_100143516.1">
    <property type="nucleotide sequence ID" value="NZ_AP024618.1"/>
</dbReference>
<evidence type="ECO:0000256" key="3">
    <source>
        <dbReference type="ARBA" id="ARBA00022643"/>
    </source>
</evidence>
<dbReference type="PROSITE" id="PS50902">
    <property type="entry name" value="FLAVODOXIN_LIKE"/>
    <property type="match status" value="1"/>
</dbReference>
<dbReference type="Gene3D" id="3.40.50.360">
    <property type="match status" value="1"/>
</dbReference>
<dbReference type="SUPFAM" id="SSF52218">
    <property type="entry name" value="Flavoproteins"/>
    <property type="match status" value="1"/>
</dbReference>
<gene>
    <name evidence="5" type="primary">mioC</name>
    <name evidence="5" type="ORF">GCM10011520_36180</name>
</gene>
<sequence length="153" mass="17151">MAKVEVLVGTTLGGAEYVAEELINKLEQNGHQTNLYLNPQLDQLDPKALWLIVSSTHGAGDLPDNLQPFYQELLLSELNLQDCRYALCAIGDSSYDTFCQGPEKLLQQLIAKGAKPYVDKIQIDVQYDPIPEDPATAWLDEWLDDLENSFQPE</sequence>
<keyword evidence="2" id="KW-0285">Flavoprotein</keyword>
<accession>A0ABQ1TGH8</accession>
<evidence type="ECO:0000313" key="5">
    <source>
        <dbReference type="EMBL" id="GGE92576.1"/>
    </source>
</evidence>
<dbReference type="PANTHER" id="PTHR19384">
    <property type="entry name" value="NITRIC OXIDE SYNTHASE-RELATED"/>
    <property type="match status" value="1"/>
</dbReference>
<dbReference type="PANTHER" id="PTHR19384:SF128">
    <property type="entry name" value="NADPH OXIDOREDUCTASE A"/>
    <property type="match status" value="1"/>
</dbReference>
<evidence type="ECO:0000256" key="2">
    <source>
        <dbReference type="ARBA" id="ARBA00022630"/>
    </source>
</evidence>
<dbReference type="NCBIfam" id="NF006531">
    <property type="entry name" value="PRK09004.1"/>
    <property type="match status" value="1"/>
</dbReference>
<comment type="caution">
    <text evidence="5">The sequence shown here is derived from an EMBL/GenBank/DDBJ whole genome shotgun (WGS) entry which is preliminary data.</text>
</comment>
<keyword evidence="6" id="KW-1185">Reference proteome</keyword>
<dbReference type="EMBL" id="BMKO01000013">
    <property type="protein sequence ID" value="GGE92576.1"/>
    <property type="molecule type" value="Genomic_DNA"/>
</dbReference>
<dbReference type="InterPro" id="IPR029039">
    <property type="entry name" value="Flavoprotein-like_sf"/>
</dbReference>
<dbReference type="Proteomes" id="UP000606498">
    <property type="component" value="Unassembled WGS sequence"/>
</dbReference>
<evidence type="ECO:0000259" key="4">
    <source>
        <dbReference type="PROSITE" id="PS50902"/>
    </source>
</evidence>
<comment type="cofactor">
    <cofactor evidence="1">
        <name>FMN</name>
        <dbReference type="ChEBI" id="CHEBI:58210"/>
    </cofactor>
</comment>
<name>A0ABQ1TGH8_9GAMM</name>
<proteinExistence type="predicted"/>